<keyword evidence="1" id="KW-0812">Transmembrane</keyword>
<feature type="transmembrane region" description="Helical" evidence="1">
    <location>
        <begin position="62"/>
        <end position="79"/>
    </location>
</feature>
<accession>A0A1E7K5F5</accession>
<dbReference type="InterPro" id="IPR055568">
    <property type="entry name" value="DUF7144"/>
</dbReference>
<dbReference type="Pfam" id="PF23636">
    <property type="entry name" value="DUF7144"/>
    <property type="match status" value="1"/>
</dbReference>
<feature type="transmembrane region" description="Helical" evidence="1">
    <location>
        <begin position="15"/>
        <end position="42"/>
    </location>
</feature>
<protein>
    <recommendedName>
        <fullName evidence="2">DUF7144 domain-containing protein</fullName>
    </recommendedName>
</protein>
<reference evidence="3 4" key="1">
    <citation type="journal article" date="2016" name="Front. Microbiol.">
        <title>Comparative Genomics Analysis of Streptomyces Species Reveals Their Adaptation to the Marine Environment and Their Diversity at the Genomic Level.</title>
        <authorList>
            <person name="Tian X."/>
            <person name="Zhang Z."/>
            <person name="Yang T."/>
            <person name="Chen M."/>
            <person name="Li J."/>
            <person name="Chen F."/>
            <person name="Yang J."/>
            <person name="Li W."/>
            <person name="Zhang B."/>
            <person name="Zhang Z."/>
            <person name="Wu J."/>
            <person name="Zhang C."/>
            <person name="Long L."/>
            <person name="Xiao J."/>
        </authorList>
    </citation>
    <scope>NUCLEOTIDE SEQUENCE [LARGE SCALE GENOMIC DNA]</scope>
    <source>
        <strain evidence="3 4">SCSIO M10379</strain>
    </source>
</reference>
<feature type="transmembrane region" description="Helical" evidence="1">
    <location>
        <begin position="86"/>
        <end position="106"/>
    </location>
</feature>
<feature type="transmembrane region" description="Helical" evidence="1">
    <location>
        <begin position="112"/>
        <end position="131"/>
    </location>
</feature>
<name>A0A1E7K5F5_9ACTN</name>
<dbReference type="EMBL" id="LJGV01000022">
    <property type="protein sequence ID" value="OEU99139.1"/>
    <property type="molecule type" value="Genomic_DNA"/>
</dbReference>
<evidence type="ECO:0000313" key="4">
    <source>
        <dbReference type="Proteomes" id="UP000175829"/>
    </source>
</evidence>
<evidence type="ECO:0000259" key="2">
    <source>
        <dbReference type="Pfam" id="PF23636"/>
    </source>
</evidence>
<keyword evidence="1" id="KW-0472">Membrane</keyword>
<dbReference type="Proteomes" id="UP000175829">
    <property type="component" value="Unassembled WGS sequence"/>
</dbReference>
<sequence>MTQAVKHPASHREPLAAGIATFAAVMLVIGGVLGILRGIMAIANDSVFVNTPDYVFEFNVEGWGWIHLALGIVALMTGLSLFRFTLWARVAGVAIAGLLLVSSFLSLPYYPVWSVVLIALYGFVIWALCVARPESADAP</sequence>
<proteinExistence type="predicted"/>
<dbReference type="RefSeq" id="WP_019358970.1">
    <property type="nucleotide sequence ID" value="NZ_LJGV01000022.1"/>
</dbReference>
<comment type="caution">
    <text evidence="3">The sequence shown here is derived from an EMBL/GenBank/DDBJ whole genome shotgun (WGS) entry which is preliminary data.</text>
</comment>
<dbReference type="AlphaFoldDB" id="A0A1E7K5F5"/>
<keyword evidence="1" id="KW-1133">Transmembrane helix</keyword>
<organism evidence="3 4">
    <name type="scientific">Streptomyces qinglanensis</name>
    <dbReference type="NCBI Taxonomy" id="943816"/>
    <lineage>
        <taxon>Bacteria</taxon>
        <taxon>Bacillati</taxon>
        <taxon>Actinomycetota</taxon>
        <taxon>Actinomycetes</taxon>
        <taxon>Kitasatosporales</taxon>
        <taxon>Streptomycetaceae</taxon>
        <taxon>Streptomyces</taxon>
    </lineage>
</organism>
<evidence type="ECO:0000313" key="3">
    <source>
        <dbReference type="EMBL" id="OEU99139.1"/>
    </source>
</evidence>
<feature type="domain" description="DUF7144" evidence="2">
    <location>
        <begin position="20"/>
        <end position="132"/>
    </location>
</feature>
<evidence type="ECO:0000256" key="1">
    <source>
        <dbReference type="SAM" id="Phobius"/>
    </source>
</evidence>
<gene>
    <name evidence="3" type="ORF">AN217_16450</name>
</gene>